<dbReference type="AlphaFoldDB" id="X0ZW61"/>
<comment type="caution">
    <text evidence="1">The sequence shown here is derived from an EMBL/GenBank/DDBJ whole genome shotgun (WGS) entry which is preliminary data.</text>
</comment>
<proteinExistence type="predicted"/>
<name>X0ZW61_9ZZZZ</name>
<reference evidence="1" key="1">
    <citation type="journal article" date="2014" name="Front. Microbiol.">
        <title>High frequency of phylogenetically diverse reductive dehalogenase-homologous genes in deep subseafloor sedimentary metagenomes.</title>
        <authorList>
            <person name="Kawai M."/>
            <person name="Futagami T."/>
            <person name="Toyoda A."/>
            <person name="Takaki Y."/>
            <person name="Nishi S."/>
            <person name="Hori S."/>
            <person name="Arai W."/>
            <person name="Tsubouchi T."/>
            <person name="Morono Y."/>
            <person name="Uchiyama I."/>
            <person name="Ito T."/>
            <person name="Fujiyama A."/>
            <person name="Inagaki F."/>
            <person name="Takami H."/>
        </authorList>
    </citation>
    <scope>NUCLEOTIDE SEQUENCE</scope>
    <source>
        <strain evidence="1">Expedition CK06-06</strain>
    </source>
</reference>
<accession>X0ZW61</accession>
<organism evidence="1">
    <name type="scientific">marine sediment metagenome</name>
    <dbReference type="NCBI Taxonomy" id="412755"/>
    <lineage>
        <taxon>unclassified sequences</taxon>
        <taxon>metagenomes</taxon>
        <taxon>ecological metagenomes</taxon>
    </lineage>
</organism>
<sequence length="173" mass="20370">MQKNGIDGLIRNKMTAPDVKVRSKECHYYYNVDIGIEERTLMNDQYDENTGKPGWHYKIINQLLNQKTREKSPVLAYCWENENGTNLEPIGYLIPFTYDFYEWYENNKHLFPTNLAFTKTEMGTSWWTKNRYVPITSFPPGFIIKFNPKVSMAFYTNQSKVESFDSDKIGGEM</sequence>
<dbReference type="EMBL" id="BART01001937">
    <property type="protein sequence ID" value="GAG74040.1"/>
    <property type="molecule type" value="Genomic_DNA"/>
</dbReference>
<gene>
    <name evidence="1" type="ORF">S01H4_06332</name>
</gene>
<protein>
    <submittedName>
        <fullName evidence="1">Uncharacterized protein</fullName>
    </submittedName>
</protein>
<evidence type="ECO:0000313" key="1">
    <source>
        <dbReference type="EMBL" id="GAG74040.1"/>
    </source>
</evidence>